<protein>
    <recommendedName>
        <fullName evidence="4">Gene transfer agent family protein</fullName>
    </recommendedName>
</protein>
<evidence type="ECO:0008006" key="4">
    <source>
        <dbReference type="Google" id="ProtNLM"/>
    </source>
</evidence>
<dbReference type="Pfam" id="PF11836">
    <property type="entry name" value="Phage_TAC_11"/>
    <property type="match status" value="1"/>
</dbReference>
<dbReference type="EMBL" id="NWBU01000003">
    <property type="protein sequence ID" value="PTQ13730.1"/>
    <property type="molecule type" value="Genomic_DNA"/>
</dbReference>
<dbReference type="InterPro" id="IPR021791">
    <property type="entry name" value="Phage_TAC_11"/>
</dbReference>
<dbReference type="OrthoDB" id="7509188at2"/>
<gene>
    <name evidence="2" type="ORF">CLG96_00140</name>
</gene>
<keyword evidence="3" id="KW-1185">Reference proteome</keyword>
<feature type="region of interest" description="Disordered" evidence="1">
    <location>
        <begin position="133"/>
        <end position="157"/>
    </location>
</feature>
<evidence type="ECO:0000313" key="3">
    <source>
        <dbReference type="Proteomes" id="UP000244162"/>
    </source>
</evidence>
<proteinExistence type="predicted"/>
<dbReference type="AlphaFoldDB" id="A0A2T5G3B3"/>
<accession>A0A2T5G3B3</accession>
<evidence type="ECO:0000256" key="1">
    <source>
        <dbReference type="SAM" id="MobiDB-lite"/>
    </source>
</evidence>
<reference evidence="2 3" key="1">
    <citation type="submission" date="2017-09" db="EMBL/GenBank/DDBJ databases">
        <title>Sphingomonas panjinensis sp.nov., isolated from oil-contaminated soil.</title>
        <authorList>
            <person name="Wang L."/>
            <person name="Chen L."/>
        </authorList>
    </citation>
    <scope>NUCLEOTIDE SEQUENCE [LARGE SCALE GENOMIC DNA]</scope>
    <source>
        <strain evidence="2 3">FW-11</strain>
    </source>
</reference>
<name>A0A2T5G3B3_9SPHN</name>
<dbReference type="RefSeq" id="WP_107965860.1">
    <property type="nucleotide sequence ID" value="NZ_NWBU01000003.1"/>
</dbReference>
<comment type="caution">
    <text evidence="2">The sequence shown here is derived from an EMBL/GenBank/DDBJ whole genome shotgun (WGS) entry which is preliminary data.</text>
</comment>
<evidence type="ECO:0000313" key="2">
    <source>
        <dbReference type="EMBL" id="PTQ13730.1"/>
    </source>
</evidence>
<sequence>MPDPVPPTEIELEFADGDYLFALRIPQLAELQEKCKAGIFTIYGRVLKGRYVFEGEIVGLAHEADAYSHDLYETIRLGLIGGGRGLVDGQAVKVGPQEARRLMERYVHPAPLREAWSIAAAILSAKIEGYAPPKKAEPAQEPAKPGRKPKTDSTSRT</sequence>
<organism evidence="2 3">
    <name type="scientific">Sphingomonas oleivorans</name>
    <dbReference type="NCBI Taxonomy" id="1735121"/>
    <lineage>
        <taxon>Bacteria</taxon>
        <taxon>Pseudomonadati</taxon>
        <taxon>Pseudomonadota</taxon>
        <taxon>Alphaproteobacteria</taxon>
        <taxon>Sphingomonadales</taxon>
        <taxon>Sphingomonadaceae</taxon>
        <taxon>Sphingomonas</taxon>
    </lineage>
</organism>
<dbReference type="Proteomes" id="UP000244162">
    <property type="component" value="Unassembled WGS sequence"/>
</dbReference>